<dbReference type="Gene3D" id="1.25.40.20">
    <property type="entry name" value="Ankyrin repeat-containing domain"/>
    <property type="match status" value="1"/>
</dbReference>
<dbReference type="InterPro" id="IPR011009">
    <property type="entry name" value="Kinase-like_dom_sf"/>
</dbReference>
<dbReference type="InterPro" id="IPR050167">
    <property type="entry name" value="Ser_Thr_protein_kinase"/>
</dbReference>
<dbReference type="Gene3D" id="1.10.510.10">
    <property type="entry name" value="Transferase(Phosphotransferase) domain 1"/>
    <property type="match status" value="1"/>
</dbReference>
<dbReference type="SUPFAM" id="SSF140860">
    <property type="entry name" value="Pseudo ankyrin repeat-like"/>
    <property type="match status" value="1"/>
</dbReference>
<dbReference type="PROSITE" id="PS50011">
    <property type="entry name" value="PROTEIN_KINASE_DOM"/>
    <property type="match status" value="1"/>
</dbReference>
<reference evidence="2 3" key="1">
    <citation type="submission" date="2024-04" db="EMBL/GenBank/DDBJ databases">
        <title>Tritrichomonas musculus Genome.</title>
        <authorList>
            <person name="Alves-Ferreira E."/>
            <person name="Grigg M."/>
            <person name="Lorenzi H."/>
            <person name="Galac M."/>
        </authorList>
    </citation>
    <scope>NUCLEOTIDE SEQUENCE [LARGE SCALE GENOMIC DNA]</scope>
    <source>
        <strain evidence="2 3">EAF2021</strain>
    </source>
</reference>
<evidence type="ECO:0000259" key="1">
    <source>
        <dbReference type="PROSITE" id="PS50011"/>
    </source>
</evidence>
<proteinExistence type="predicted"/>
<dbReference type="InterPro" id="IPR000719">
    <property type="entry name" value="Prot_kinase_dom"/>
</dbReference>
<dbReference type="SUPFAM" id="SSF56112">
    <property type="entry name" value="Protein kinase-like (PK-like)"/>
    <property type="match status" value="1"/>
</dbReference>
<gene>
    <name evidence="2" type="ORF">M9Y10_025037</name>
</gene>
<dbReference type="EMBL" id="JAPFFF010000035">
    <property type="protein sequence ID" value="KAK8843191.1"/>
    <property type="molecule type" value="Genomic_DNA"/>
</dbReference>
<evidence type="ECO:0000313" key="3">
    <source>
        <dbReference type="Proteomes" id="UP001470230"/>
    </source>
</evidence>
<dbReference type="PANTHER" id="PTHR23257">
    <property type="entry name" value="SERINE-THREONINE PROTEIN KINASE"/>
    <property type="match status" value="1"/>
</dbReference>
<accession>A0ABR2HCQ0</accession>
<feature type="domain" description="Protein kinase" evidence="1">
    <location>
        <begin position="1"/>
        <end position="174"/>
    </location>
</feature>
<dbReference type="PANTHER" id="PTHR23257:SF958">
    <property type="entry name" value="SERINE_THREONINE-PROTEIN KINASE WNK4"/>
    <property type="match status" value="1"/>
</dbReference>
<dbReference type="Pfam" id="PF07714">
    <property type="entry name" value="PK_Tyr_Ser-Thr"/>
    <property type="match status" value="1"/>
</dbReference>
<organism evidence="2 3">
    <name type="scientific">Tritrichomonas musculus</name>
    <dbReference type="NCBI Taxonomy" id="1915356"/>
    <lineage>
        <taxon>Eukaryota</taxon>
        <taxon>Metamonada</taxon>
        <taxon>Parabasalia</taxon>
        <taxon>Tritrichomonadida</taxon>
        <taxon>Tritrichomonadidae</taxon>
        <taxon>Tritrichomonas</taxon>
    </lineage>
</organism>
<dbReference type="InterPro" id="IPR001245">
    <property type="entry name" value="Ser-Thr/Tyr_kinase_cat_dom"/>
</dbReference>
<dbReference type="Proteomes" id="UP001470230">
    <property type="component" value="Unassembled WGS sequence"/>
</dbReference>
<sequence length="277" mass="32258">MTWTPTKKYINLIGIAHAMRYMHNQNFLHRDLKPYNILVDDNLFPKICDFGCARFFPKLFEETIKNRTIEIGTQEYMSPEIFEGATPYNETVDVYAFSMTAYEIITGKRPYYDFKPPTDYLFFKNVKEGRRPILTDDITEKMKNLLSKCWDPDIHKRPSFDVIFDELSHDTSYIADEVNVDEINAFIDSISNEETEKTKNKGDNKVENKSKEAYASIIKTLTQKVDNIGEIQFNFNYDKSSILHVACASGDFDLVKYLISLNVIDLKSKSIFPFNFE</sequence>
<keyword evidence="3" id="KW-1185">Reference proteome</keyword>
<protein>
    <recommendedName>
        <fullName evidence="1">Protein kinase domain-containing protein</fullName>
    </recommendedName>
</protein>
<dbReference type="InterPro" id="IPR008271">
    <property type="entry name" value="Ser/Thr_kinase_AS"/>
</dbReference>
<comment type="caution">
    <text evidence="2">The sequence shown here is derived from an EMBL/GenBank/DDBJ whole genome shotgun (WGS) entry which is preliminary data.</text>
</comment>
<dbReference type="SMART" id="SM00220">
    <property type="entry name" value="S_TKc"/>
    <property type="match status" value="1"/>
</dbReference>
<evidence type="ECO:0000313" key="2">
    <source>
        <dbReference type="EMBL" id="KAK8843191.1"/>
    </source>
</evidence>
<name>A0ABR2HCQ0_9EUKA</name>
<dbReference type="PRINTS" id="PR00109">
    <property type="entry name" value="TYRKINASE"/>
</dbReference>
<dbReference type="InterPro" id="IPR036770">
    <property type="entry name" value="Ankyrin_rpt-contain_sf"/>
</dbReference>
<dbReference type="PROSITE" id="PS00108">
    <property type="entry name" value="PROTEIN_KINASE_ST"/>
    <property type="match status" value="1"/>
</dbReference>